<sequence>MVKTRALSAKQPTLKIGAKRKRTEILPIKSSKKVCDFRNGDEYNLTDTQRTLRNQSKNGRKLTIDCTSINPNSPSSRENITPSPIPKDNTKELESRITHSRKTTRLQGVKNTTTPGINTIGIPSLPTSLSASSSVLRRPAHCFNTNGIKDAAEVYDAHFVSEMRRQSLFTGGVEGNNRIKSIPMSDKWETRWDTGVQIPCGNKEYSYNAVPENLLQSLDEEVSEVPEEFSKRICSYDKVYIDDNFVKADEPEHLEYNLDSEDINWFKNFTESYDMENLVISMMSECLNFMEKTCYKESRKKLIEPIIHPASSICDGEEICEVCREYEWEEDDRIVFCDRCEKCFHQSCYGIKDITDVFVCNPCMLQLDEFPSCVVCPVKGGALKILDNGTDFCHVSCARYINELKFGDEEIMEPVIGYMNICDSRGRERCLVCDIDYGCTIKCDYKNCNRHFHVECGRRAGFYLNFVEHDDGELTPFALCECHTTDLRCALENTKHPPVRIKRMTSEYEKLVHNFIQSSGETRVSAINLSFLEYINLSVLKEKFPNYDKEFIRSLYDYWKLKRIHNNGRCLLRNSSTQITYNIKTKQWRKTEVLYDVHREENKGRLEKGYLGYLMKSYMGYSDYKSIVNAQANLCALVERIEITKRSLDEEKFDGLEKIKSHRPPPSLPTKVVKKENQDVVTVRGARQSARLDEKNKKGRPKYSPKANFEEIYEKSNSIVRRQMSVSPRSTRSAAIDDVNNGIVDLPPRRVSPRKTNILKRTASTRSLPSSNGSTPSKKKRETAINNSINRSPTKNTTSSPSIISLLGQAIHRGVTSLLN</sequence>
<name>A0A0K0G1F3_STRVS</name>
<organism evidence="6 7">
    <name type="scientific">Strongyloides venezuelensis</name>
    <name type="common">Threadworm</name>
    <dbReference type="NCBI Taxonomy" id="75913"/>
    <lineage>
        <taxon>Eukaryota</taxon>
        <taxon>Metazoa</taxon>
        <taxon>Ecdysozoa</taxon>
        <taxon>Nematoda</taxon>
        <taxon>Chromadorea</taxon>
        <taxon>Rhabditida</taxon>
        <taxon>Tylenchina</taxon>
        <taxon>Panagrolaimomorpha</taxon>
        <taxon>Strongyloidoidea</taxon>
        <taxon>Strongyloididae</taxon>
        <taxon>Strongyloides</taxon>
    </lineage>
</organism>
<keyword evidence="2" id="KW-0863">Zinc-finger</keyword>
<reference evidence="6" key="1">
    <citation type="submission" date="2014-07" db="EMBL/GenBank/DDBJ databases">
        <authorList>
            <person name="Martin A.A"/>
            <person name="De Silva N."/>
        </authorList>
    </citation>
    <scope>NUCLEOTIDE SEQUENCE</scope>
</reference>
<evidence type="ECO:0000313" key="6">
    <source>
        <dbReference type="Proteomes" id="UP000035680"/>
    </source>
</evidence>
<feature type="region of interest" description="Disordered" evidence="4">
    <location>
        <begin position="54"/>
        <end position="93"/>
    </location>
</feature>
<dbReference type="InterPro" id="IPR013083">
    <property type="entry name" value="Znf_RING/FYVE/PHD"/>
</dbReference>
<dbReference type="GO" id="GO:0006357">
    <property type="term" value="P:regulation of transcription by RNA polymerase II"/>
    <property type="evidence" value="ECO:0007669"/>
    <property type="project" value="TreeGrafter"/>
</dbReference>
<dbReference type="InterPro" id="IPR034732">
    <property type="entry name" value="EPHD"/>
</dbReference>
<feature type="compositionally biased region" description="Polar residues" evidence="4">
    <location>
        <begin position="762"/>
        <end position="776"/>
    </location>
</feature>
<dbReference type="GO" id="GO:0008270">
    <property type="term" value="F:zinc ion binding"/>
    <property type="evidence" value="ECO:0007669"/>
    <property type="project" value="UniProtKB-KW"/>
</dbReference>
<keyword evidence="6" id="KW-1185">Reference proteome</keyword>
<protein>
    <submittedName>
        <fullName evidence="7">PHD-type domain-containing protein</fullName>
    </submittedName>
</protein>
<dbReference type="InterPro" id="IPR011011">
    <property type="entry name" value="Znf_FYVE_PHD"/>
</dbReference>
<keyword evidence="3" id="KW-0862">Zinc</keyword>
<dbReference type="SMART" id="SM00249">
    <property type="entry name" value="PHD"/>
    <property type="match status" value="2"/>
</dbReference>
<dbReference type="Pfam" id="PF13831">
    <property type="entry name" value="PHD_2"/>
    <property type="match status" value="1"/>
</dbReference>
<keyword evidence="1" id="KW-0479">Metal-binding</keyword>
<dbReference type="PANTHER" id="PTHR13793">
    <property type="entry name" value="PHD FINGER PROTEINS"/>
    <property type="match status" value="1"/>
</dbReference>
<dbReference type="Proteomes" id="UP000035680">
    <property type="component" value="Unassembled WGS sequence"/>
</dbReference>
<feature type="compositionally biased region" description="Polar residues" evidence="4">
    <location>
        <begin position="65"/>
        <end position="82"/>
    </location>
</feature>
<dbReference type="PANTHER" id="PTHR13793:SF160">
    <property type="entry name" value="PHD FINGER PROTEIN RHINOCEROS"/>
    <property type="match status" value="1"/>
</dbReference>
<dbReference type="STRING" id="75913.A0A0K0G1F3"/>
<reference evidence="7" key="2">
    <citation type="submission" date="2015-08" db="UniProtKB">
        <authorList>
            <consortium name="WormBaseParasite"/>
        </authorList>
    </citation>
    <scope>IDENTIFICATION</scope>
</reference>
<evidence type="ECO:0000256" key="4">
    <source>
        <dbReference type="SAM" id="MobiDB-lite"/>
    </source>
</evidence>
<feature type="region of interest" description="Disordered" evidence="4">
    <location>
        <begin position="741"/>
        <end position="801"/>
    </location>
</feature>
<dbReference type="AlphaFoldDB" id="A0A0K0G1F3"/>
<evidence type="ECO:0000256" key="1">
    <source>
        <dbReference type="ARBA" id="ARBA00022723"/>
    </source>
</evidence>
<evidence type="ECO:0000313" key="7">
    <source>
        <dbReference type="WBParaSite" id="SVE_1854400.1"/>
    </source>
</evidence>
<proteinExistence type="predicted"/>
<feature type="compositionally biased region" description="Polar residues" evidence="4">
    <location>
        <begin position="784"/>
        <end position="801"/>
    </location>
</feature>
<dbReference type="PROSITE" id="PS01359">
    <property type="entry name" value="ZF_PHD_1"/>
    <property type="match status" value="1"/>
</dbReference>
<dbReference type="InterPro" id="IPR019787">
    <property type="entry name" value="Znf_PHD-finger"/>
</dbReference>
<feature type="region of interest" description="Disordered" evidence="4">
    <location>
        <begin position="684"/>
        <end position="707"/>
    </location>
</feature>
<dbReference type="InterPro" id="IPR050701">
    <property type="entry name" value="Histone_Mod_Regulator"/>
</dbReference>
<evidence type="ECO:0000259" key="5">
    <source>
        <dbReference type="PROSITE" id="PS51805"/>
    </source>
</evidence>
<dbReference type="InterPro" id="IPR019786">
    <property type="entry name" value="Zinc_finger_PHD-type_CS"/>
</dbReference>
<dbReference type="WBParaSite" id="SVE_1854400.1">
    <property type="protein sequence ID" value="SVE_1854400.1"/>
    <property type="gene ID" value="SVE_1854400"/>
</dbReference>
<dbReference type="InterPro" id="IPR001965">
    <property type="entry name" value="Znf_PHD"/>
</dbReference>
<evidence type="ECO:0000256" key="2">
    <source>
        <dbReference type="ARBA" id="ARBA00022771"/>
    </source>
</evidence>
<dbReference type="SUPFAM" id="SSF57903">
    <property type="entry name" value="FYVE/PHD zinc finger"/>
    <property type="match status" value="1"/>
</dbReference>
<evidence type="ECO:0000256" key="3">
    <source>
        <dbReference type="ARBA" id="ARBA00022833"/>
    </source>
</evidence>
<dbReference type="Gene3D" id="3.30.40.10">
    <property type="entry name" value="Zinc/RING finger domain, C3HC4 (zinc finger)"/>
    <property type="match status" value="2"/>
</dbReference>
<dbReference type="PROSITE" id="PS51805">
    <property type="entry name" value="EPHD"/>
    <property type="match status" value="1"/>
</dbReference>
<feature type="domain" description="PHD-type" evidence="5">
    <location>
        <begin position="370"/>
        <end position="484"/>
    </location>
</feature>
<accession>A0A0K0G1F3</accession>
<dbReference type="Pfam" id="PF13832">
    <property type="entry name" value="zf-HC5HC2H_2"/>
    <property type="match status" value="1"/>
</dbReference>